<dbReference type="Proteomes" id="UP000258927">
    <property type="component" value="Chromosome"/>
</dbReference>
<reference evidence="2 3" key="1">
    <citation type="submission" date="2017-05" db="EMBL/GenBank/DDBJ databases">
        <title>Genome Analysis of Maritalea myrionectae HL2708#5.</title>
        <authorList>
            <consortium name="Cotde Inc.-PKNU"/>
            <person name="Jang D."/>
            <person name="Oh H.-M."/>
        </authorList>
    </citation>
    <scope>NUCLEOTIDE SEQUENCE [LARGE SCALE GENOMIC DNA]</scope>
    <source>
        <strain evidence="2 3">HL2708#5</strain>
    </source>
</reference>
<sequence>MTSTNERMATIHGMLKSNLELLESGLRGTGRSTDMMHHVEPGDIVVFPSSQTLEQFRRMLPPRLRGKCRLEVVQPDEMHLGNALKNVIRGGTVHFDHSWVQAYWVSSIDCQLGHFQSFNKFLEEVHGGRRDDEKPERTNEVPAWQ</sequence>
<protein>
    <submittedName>
        <fullName evidence="2">Uncharacterized protein</fullName>
    </submittedName>
</protein>
<dbReference type="KEGG" id="mmyr:MXMO3_01753"/>
<evidence type="ECO:0000313" key="2">
    <source>
        <dbReference type="EMBL" id="AVX04278.1"/>
    </source>
</evidence>
<proteinExistence type="predicted"/>
<dbReference type="EMBL" id="CP021330">
    <property type="protein sequence ID" value="AVX04278.1"/>
    <property type="molecule type" value="Genomic_DNA"/>
</dbReference>
<accession>A0A2R4ME13</accession>
<feature type="region of interest" description="Disordered" evidence="1">
    <location>
        <begin position="126"/>
        <end position="145"/>
    </location>
</feature>
<dbReference type="RefSeq" id="WP_117395614.1">
    <property type="nucleotide sequence ID" value="NZ_CP021330.1"/>
</dbReference>
<evidence type="ECO:0000313" key="3">
    <source>
        <dbReference type="Proteomes" id="UP000258927"/>
    </source>
</evidence>
<evidence type="ECO:0000256" key="1">
    <source>
        <dbReference type="SAM" id="MobiDB-lite"/>
    </source>
</evidence>
<gene>
    <name evidence="2" type="ORF">MXMO3_01753</name>
</gene>
<keyword evidence="3" id="KW-1185">Reference proteome</keyword>
<feature type="compositionally biased region" description="Basic and acidic residues" evidence="1">
    <location>
        <begin position="126"/>
        <end position="139"/>
    </location>
</feature>
<organism evidence="2 3">
    <name type="scientific">Maritalea myrionectae</name>
    <dbReference type="NCBI Taxonomy" id="454601"/>
    <lineage>
        <taxon>Bacteria</taxon>
        <taxon>Pseudomonadati</taxon>
        <taxon>Pseudomonadota</taxon>
        <taxon>Alphaproteobacteria</taxon>
        <taxon>Hyphomicrobiales</taxon>
        <taxon>Devosiaceae</taxon>
        <taxon>Maritalea</taxon>
    </lineage>
</organism>
<dbReference type="AlphaFoldDB" id="A0A2R4ME13"/>
<name>A0A2R4ME13_9HYPH</name>